<keyword evidence="1" id="KW-1185">Reference proteome</keyword>
<sequence length="127" mass="14329">MVVVSLPTTIENFEGEVSHVVVAGNETLTFIKPFQWQEERKKISLKLHSLAPLLKRFQSLSAVKSGKVILSLLANLFRVEDKDTFPVTCLEVGTGVVEFRRYIPCNMSRSWDRSSGVSKYLKNGINQ</sequence>
<name>A0A0R3RP90_9BILA</name>
<dbReference type="STRING" id="1147741.A0A0R3RP90"/>
<dbReference type="WBParaSite" id="EEL_0000330201-mRNA-1">
    <property type="protein sequence ID" value="EEL_0000330201-mRNA-1"/>
    <property type="gene ID" value="EEL_0000330201"/>
</dbReference>
<proteinExistence type="predicted"/>
<accession>A0A0R3RP90</accession>
<evidence type="ECO:0000313" key="2">
    <source>
        <dbReference type="WBParaSite" id="EEL_0000330201-mRNA-1"/>
    </source>
</evidence>
<dbReference type="AlphaFoldDB" id="A0A0R3RP90"/>
<reference evidence="2" key="1">
    <citation type="submission" date="2017-02" db="UniProtKB">
        <authorList>
            <consortium name="WormBaseParasite"/>
        </authorList>
    </citation>
    <scope>IDENTIFICATION</scope>
</reference>
<protein>
    <submittedName>
        <fullName evidence="2">PsbP domain-containing protein</fullName>
    </submittedName>
</protein>
<dbReference type="Proteomes" id="UP000050640">
    <property type="component" value="Unplaced"/>
</dbReference>
<organism evidence="1 2">
    <name type="scientific">Elaeophora elaphi</name>
    <dbReference type="NCBI Taxonomy" id="1147741"/>
    <lineage>
        <taxon>Eukaryota</taxon>
        <taxon>Metazoa</taxon>
        <taxon>Ecdysozoa</taxon>
        <taxon>Nematoda</taxon>
        <taxon>Chromadorea</taxon>
        <taxon>Rhabditida</taxon>
        <taxon>Spirurina</taxon>
        <taxon>Spiruromorpha</taxon>
        <taxon>Filarioidea</taxon>
        <taxon>Onchocercidae</taxon>
        <taxon>Elaeophora</taxon>
    </lineage>
</organism>
<evidence type="ECO:0000313" key="1">
    <source>
        <dbReference type="Proteomes" id="UP000050640"/>
    </source>
</evidence>